<keyword evidence="4 5" id="KW-0269">Exonuclease</keyword>
<evidence type="ECO:0000256" key="2">
    <source>
        <dbReference type="ARBA" id="ARBA00022722"/>
    </source>
</evidence>
<comment type="caution">
    <text evidence="9">The sequence shown here is derived from an EMBL/GenBank/DDBJ whole genome shotgun (WGS) entry which is preliminary data.</text>
</comment>
<accession>A0A136Q3D5</accession>
<feature type="domain" description="OB-fold nucleic acid binding" evidence="8">
    <location>
        <begin position="6"/>
        <end position="101"/>
    </location>
</feature>
<dbReference type="Proteomes" id="UP000070366">
    <property type="component" value="Unassembled WGS sequence"/>
</dbReference>
<gene>
    <name evidence="5" type="primary">xseA</name>
    <name evidence="9" type="ORF">HMPREF3293_02295</name>
</gene>
<comment type="catalytic activity">
    <reaction evidence="5 6">
        <text>Exonucleolytic cleavage in either 5'- to 3'- or 3'- to 5'-direction to yield nucleoside 5'-phosphates.</text>
        <dbReference type="EC" id="3.1.11.6"/>
    </reaction>
</comment>
<dbReference type="GO" id="GO:0003676">
    <property type="term" value="F:nucleic acid binding"/>
    <property type="evidence" value="ECO:0007669"/>
    <property type="project" value="InterPro"/>
</dbReference>
<keyword evidence="1 5" id="KW-0963">Cytoplasm</keyword>
<keyword evidence="10" id="KW-1185">Reference proteome</keyword>
<keyword evidence="3 5" id="KW-0378">Hydrolase</keyword>
<dbReference type="InterPro" id="IPR025824">
    <property type="entry name" value="OB-fold_nuc-bd_dom"/>
</dbReference>
<dbReference type="InterPro" id="IPR020579">
    <property type="entry name" value="Exonuc_VII_lsu_C"/>
</dbReference>
<dbReference type="EMBL" id="LSZW01000063">
    <property type="protein sequence ID" value="KXK65046.1"/>
    <property type="molecule type" value="Genomic_DNA"/>
</dbReference>
<dbReference type="GO" id="GO:0009318">
    <property type="term" value="C:exodeoxyribonuclease VII complex"/>
    <property type="evidence" value="ECO:0007669"/>
    <property type="project" value="UniProtKB-UniRule"/>
</dbReference>
<evidence type="ECO:0000256" key="6">
    <source>
        <dbReference type="RuleBase" id="RU004355"/>
    </source>
</evidence>
<protein>
    <recommendedName>
        <fullName evidence="5">Exodeoxyribonuclease 7 large subunit</fullName>
        <ecNumber evidence="5">3.1.11.6</ecNumber>
    </recommendedName>
    <alternativeName>
        <fullName evidence="5">Exodeoxyribonuclease VII large subunit</fullName>
        <shortName evidence="5">Exonuclease VII large subunit</shortName>
    </alternativeName>
</protein>
<dbReference type="NCBIfam" id="TIGR00237">
    <property type="entry name" value="xseA"/>
    <property type="match status" value="1"/>
</dbReference>
<sequence length="401" mass="45191">MDELVLSVHELNTYVSDKLFSDPFLEEIWIRGEVTDVNMRHDTLYFVLKDDMASVGCLLFNCVEAVECSDAIIEGQTILVRGEISLYRKNGNYRIIVKEVERVGLGELYARFQRIREKLDKLGVFNEERKRTLPRYPKKIGIVTSGQGAAIQDIRNIAQRRNPQVKLVLYPVKVQGPDAPAEIVRGIEYLNENTDADILIVGRGGGSAEDLFAFNEEEVVLSIYRSRIPVVSAVGHETDFTLCDMAADLRAPTPSAAAELSIPPRDDIYAGILALRESIAQRLFQILYEKKAVFEQGKRSLRREVLLLRLSHAQEKIDTYRAAVKNNTFHLYKNREMQYNSYKSSIENLSPMSAFDRGYSIAMHGGRELRSTNEVAAGDEIEIILKDGTINACVTGSKKHA</sequence>
<dbReference type="STRING" id="626937.HMPREF3293_02295"/>
<comment type="similarity">
    <text evidence="5 6">Belongs to the XseA family.</text>
</comment>
<dbReference type="GO" id="GO:0008855">
    <property type="term" value="F:exodeoxyribonuclease VII activity"/>
    <property type="evidence" value="ECO:0007669"/>
    <property type="project" value="UniProtKB-UniRule"/>
</dbReference>
<dbReference type="InterPro" id="IPR003753">
    <property type="entry name" value="Exonuc_VII_L"/>
</dbReference>
<comment type="function">
    <text evidence="5">Bidirectionally degrades single-stranded DNA into large acid-insoluble oligonucleotides, which are then degraded further into small acid-soluble oligonucleotides.</text>
</comment>
<evidence type="ECO:0000256" key="1">
    <source>
        <dbReference type="ARBA" id="ARBA00022490"/>
    </source>
</evidence>
<evidence type="ECO:0000256" key="4">
    <source>
        <dbReference type="ARBA" id="ARBA00022839"/>
    </source>
</evidence>
<dbReference type="Pfam" id="PF13742">
    <property type="entry name" value="tRNA_anti_2"/>
    <property type="match status" value="1"/>
</dbReference>
<dbReference type="CDD" id="cd04489">
    <property type="entry name" value="ExoVII_LU_OBF"/>
    <property type="match status" value="1"/>
</dbReference>
<evidence type="ECO:0000256" key="5">
    <source>
        <dbReference type="HAMAP-Rule" id="MF_00378"/>
    </source>
</evidence>
<dbReference type="PANTHER" id="PTHR30008:SF0">
    <property type="entry name" value="EXODEOXYRIBONUCLEASE 7 LARGE SUBUNIT"/>
    <property type="match status" value="1"/>
</dbReference>
<dbReference type="AlphaFoldDB" id="A0A136Q3D5"/>
<dbReference type="Pfam" id="PF02601">
    <property type="entry name" value="Exonuc_VII_L"/>
    <property type="match status" value="1"/>
</dbReference>
<proteinExistence type="inferred from homology"/>
<dbReference type="RefSeq" id="WP_066518777.1">
    <property type="nucleotide sequence ID" value="NZ_CABMOF010000001.1"/>
</dbReference>
<organism evidence="9 10">
    <name type="scientific">Christensenella minuta</name>
    <dbReference type="NCBI Taxonomy" id="626937"/>
    <lineage>
        <taxon>Bacteria</taxon>
        <taxon>Bacillati</taxon>
        <taxon>Bacillota</taxon>
        <taxon>Clostridia</taxon>
        <taxon>Christensenellales</taxon>
        <taxon>Christensenellaceae</taxon>
        <taxon>Christensenella</taxon>
    </lineage>
</organism>
<evidence type="ECO:0000259" key="8">
    <source>
        <dbReference type="Pfam" id="PF13742"/>
    </source>
</evidence>
<evidence type="ECO:0000256" key="3">
    <source>
        <dbReference type="ARBA" id="ARBA00022801"/>
    </source>
</evidence>
<comment type="subunit">
    <text evidence="5">Heterooligomer composed of large and small subunits.</text>
</comment>
<comment type="subcellular location">
    <subcellularLocation>
        <location evidence="5 6">Cytoplasm</location>
    </subcellularLocation>
</comment>
<reference evidence="9 10" key="1">
    <citation type="submission" date="2016-02" db="EMBL/GenBank/DDBJ databases">
        <authorList>
            <person name="Wen L."/>
            <person name="He K."/>
            <person name="Yang H."/>
        </authorList>
    </citation>
    <scope>NUCLEOTIDE SEQUENCE [LARGE SCALE GENOMIC DNA]</scope>
    <source>
        <strain evidence="9 10">DSM 22607</strain>
    </source>
</reference>
<dbReference type="HAMAP" id="MF_00378">
    <property type="entry name" value="Exonuc_7_L"/>
    <property type="match status" value="1"/>
</dbReference>
<evidence type="ECO:0000313" key="10">
    <source>
        <dbReference type="Proteomes" id="UP000070366"/>
    </source>
</evidence>
<feature type="domain" description="Exonuclease VII large subunit C-terminal" evidence="7">
    <location>
        <begin position="124"/>
        <end position="326"/>
    </location>
</feature>
<keyword evidence="2 5" id="KW-0540">Nuclease</keyword>
<name>A0A136Q3D5_9FIRM</name>
<dbReference type="PANTHER" id="PTHR30008">
    <property type="entry name" value="EXODEOXYRIBONUCLEASE 7 LARGE SUBUNIT"/>
    <property type="match status" value="1"/>
</dbReference>
<evidence type="ECO:0000313" key="9">
    <source>
        <dbReference type="EMBL" id="KXK65046.1"/>
    </source>
</evidence>
<dbReference type="GO" id="GO:0006308">
    <property type="term" value="P:DNA catabolic process"/>
    <property type="evidence" value="ECO:0007669"/>
    <property type="project" value="UniProtKB-UniRule"/>
</dbReference>
<evidence type="ECO:0000259" key="7">
    <source>
        <dbReference type="Pfam" id="PF02601"/>
    </source>
</evidence>
<dbReference type="PATRIC" id="fig|626937.4.peg.2262"/>
<dbReference type="EC" id="3.1.11.6" evidence="5"/>
<dbReference type="GO" id="GO:0005737">
    <property type="term" value="C:cytoplasm"/>
    <property type="evidence" value="ECO:0007669"/>
    <property type="project" value="UniProtKB-SubCell"/>
</dbReference>